<dbReference type="SUPFAM" id="SSF64307">
    <property type="entry name" value="SirA-like"/>
    <property type="match status" value="1"/>
</dbReference>
<feature type="domain" description="UPF0033" evidence="1">
    <location>
        <begin position="1"/>
        <end position="70"/>
    </location>
</feature>
<protein>
    <submittedName>
        <fullName evidence="2">SirA family protein</fullName>
    </submittedName>
</protein>
<dbReference type="InterPro" id="IPR001455">
    <property type="entry name" value="TusA-like"/>
</dbReference>
<evidence type="ECO:0000313" key="2">
    <source>
        <dbReference type="EMBL" id="ADB62776.1"/>
    </source>
</evidence>
<proteinExistence type="predicted"/>
<dbReference type="HOGENOM" id="CLU_165255_0_1_2"/>
<organism evidence="2 3">
    <name type="scientific">Haloterrigena turkmenica (strain ATCC 51198 / DSM 5511 / JCM 9101 / NCIMB 13204 / VKM B-1734 / 4k)</name>
    <name type="common">Halococcus turkmenicus</name>
    <dbReference type="NCBI Taxonomy" id="543526"/>
    <lineage>
        <taxon>Archaea</taxon>
        <taxon>Methanobacteriati</taxon>
        <taxon>Methanobacteriota</taxon>
        <taxon>Stenosarchaea group</taxon>
        <taxon>Halobacteria</taxon>
        <taxon>Halobacteriales</taxon>
        <taxon>Natrialbaceae</taxon>
        <taxon>Haloterrigena</taxon>
    </lineage>
</organism>
<dbReference type="GeneID" id="8744549"/>
<dbReference type="KEGG" id="htu:Htur_3921"/>
<dbReference type="EMBL" id="CP001861">
    <property type="protein sequence ID" value="ADB62776.1"/>
    <property type="molecule type" value="Genomic_DNA"/>
</dbReference>
<dbReference type="AlphaFoldDB" id="D2S079"/>
<dbReference type="RefSeq" id="WP_012945020.1">
    <property type="nucleotide sequence ID" value="NC_013744.1"/>
</dbReference>
<reference evidence="2 3" key="1">
    <citation type="journal article" date="2010" name="Stand. Genomic Sci.">
        <title>Complete genome sequence of Haloterrigena turkmenica type strain (4k).</title>
        <authorList>
            <person name="Saunders E."/>
            <person name="Tindall B.J."/>
            <person name="Fahnrich R."/>
            <person name="Lapidus A."/>
            <person name="Copeland A."/>
            <person name="Del Rio T.G."/>
            <person name="Lucas S."/>
            <person name="Chen F."/>
            <person name="Tice H."/>
            <person name="Cheng J.F."/>
            <person name="Han C."/>
            <person name="Detter J.C."/>
            <person name="Bruce D."/>
            <person name="Goodwin L."/>
            <person name="Chain P."/>
            <person name="Pitluck S."/>
            <person name="Pati A."/>
            <person name="Ivanova N."/>
            <person name="Mavromatis K."/>
            <person name="Chen A."/>
            <person name="Palaniappan K."/>
            <person name="Land M."/>
            <person name="Hauser L."/>
            <person name="Chang Y.J."/>
            <person name="Jeffries C.D."/>
            <person name="Brettin T."/>
            <person name="Rohde M."/>
            <person name="Goker M."/>
            <person name="Bristow J."/>
            <person name="Eisen J.A."/>
            <person name="Markowitz V."/>
            <person name="Hugenholtz P."/>
            <person name="Klenk H.P."/>
            <person name="Kyrpides N.C."/>
        </authorList>
    </citation>
    <scope>NUCLEOTIDE SEQUENCE [LARGE SCALE GENOMIC DNA]</scope>
    <source>
        <strain evidence="3">ATCC 51198 / DSM 5511 / JCM 9101 / NCIMB 13204 / VKM B-1734 / 4k</strain>
    </source>
</reference>
<evidence type="ECO:0000313" key="3">
    <source>
        <dbReference type="Proteomes" id="UP000001903"/>
    </source>
</evidence>
<keyword evidence="2" id="KW-0614">Plasmid</keyword>
<keyword evidence="3" id="KW-1185">Reference proteome</keyword>
<name>D2S079_HALTV</name>
<dbReference type="Proteomes" id="UP000001903">
    <property type="component" value="Plasmid pHTUR01"/>
</dbReference>
<dbReference type="InterPro" id="IPR036868">
    <property type="entry name" value="TusA-like_sf"/>
</dbReference>
<dbReference type="OrthoDB" id="45650at2157"/>
<dbReference type="Pfam" id="PF01206">
    <property type="entry name" value="TusA"/>
    <property type="match status" value="1"/>
</dbReference>
<accession>D2S079</accession>
<dbReference type="CDD" id="cd00291">
    <property type="entry name" value="SirA_YedF_YeeD"/>
    <property type="match status" value="1"/>
</dbReference>
<gene>
    <name evidence="2" type="ordered locus">Htur_3921</name>
</gene>
<dbReference type="Gene3D" id="3.30.110.40">
    <property type="entry name" value="TusA-like domain"/>
    <property type="match status" value="1"/>
</dbReference>
<geneLocation type="plasmid" evidence="2 3">
    <name>pHTUR01</name>
</geneLocation>
<evidence type="ECO:0000259" key="1">
    <source>
        <dbReference type="Pfam" id="PF01206"/>
    </source>
</evidence>
<sequence length="77" mass="8623">MEIDVSDTVCPQTVLIVKRCLEELESGDELTVVGDYPPAERSIRRSCYKHGYDISTASTDSETEFALRIRVNEGTEP</sequence>